<dbReference type="RefSeq" id="WP_202778014.1">
    <property type="nucleotide sequence ID" value="NZ_CP065425.1"/>
</dbReference>
<name>A0ABX7DZQ8_9BACI</name>
<keyword evidence="1" id="KW-0678">Repressor</keyword>
<protein>
    <submittedName>
        <fullName evidence="5">TetR/AcrR family transcriptional regulator</fullName>
    </submittedName>
</protein>
<evidence type="ECO:0000256" key="3">
    <source>
        <dbReference type="PROSITE-ProRule" id="PRU00335"/>
    </source>
</evidence>
<gene>
    <name evidence="5" type="ORF">I5776_18520</name>
</gene>
<organism evidence="5 6">
    <name type="scientific">Heyndrickxia vini</name>
    <dbReference type="NCBI Taxonomy" id="1476025"/>
    <lineage>
        <taxon>Bacteria</taxon>
        <taxon>Bacillati</taxon>
        <taxon>Bacillota</taxon>
        <taxon>Bacilli</taxon>
        <taxon>Bacillales</taxon>
        <taxon>Bacillaceae</taxon>
        <taxon>Heyndrickxia</taxon>
    </lineage>
</organism>
<dbReference type="InterPro" id="IPR023772">
    <property type="entry name" value="DNA-bd_HTH_TetR-type_CS"/>
</dbReference>
<evidence type="ECO:0000256" key="1">
    <source>
        <dbReference type="ARBA" id="ARBA00022491"/>
    </source>
</evidence>
<dbReference type="PROSITE" id="PS50977">
    <property type="entry name" value="HTH_TETR_2"/>
    <property type="match status" value="1"/>
</dbReference>
<dbReference type="PROSITE" id="PS01081">
    <property type="entry name" value="HTH_TETR_1"/>
    <property type="match status" value="1"/>
</dbReference>
<evidence type="ECO:0000313" key="5">
    <source>
        <dbReference type="EMBL" id="QQZ08964.1"/>
    </source>
</evidence>
<reference evidence="5 6" key="1">
    <citation type="submission" date="2020-11" db="EMBL/GenBank/DDBJ databases">
        <title>Taxonomic evaluation of the Bacillus sporothermodurans group of bacteria based on whole genome sequences.</title>
        <authorList>
            <person name="Fiedler G."/>
            <person name="Herbstmann A.-D."/>
            <person name="Doll E."/>
            <person name="Wenning M."/>
            <person name="Brinks E."/>
            <person name="Kabisch J."/>
            <person name="Breitenwieser F."/>
            <person name="Lappann M."/>
            <person name="Boehnlein C."/>
            <person name="Franz C."/>
        </authorList>
    </citation>
    <scope>NUCLEOTIDE SEQUENCE [LARGE SCALE GENOMIC DNA]</scope>
    <source>
        <strain evidence="5 6">JCM 19841</strain>
    </source>
</reference>
<dbReference type="SUPFAM" id="SSF46689">
    <property type="entry name" value="Homeodomain-like"/>
    <property type="match status" value="1"/>
</dbReference>
<sequence length="302" mass="35428">MNDRKQNVIKMAHQLFIDKGFQATSIQEILDYSGISKGTFYNYFSSKSELLMAIFKTNHTKLEKDRNSLLIGQSPSDIEIFIKQLEMQMKANQRNKLFTLFEEVMVSNDNELKAFLKQGQLRVLSWIYQRLIDIFGESKKPYLLDSAIMFTGILQQNIKYHFMAKDTSYNINHVIRYSVERLIGMVNELEKSGNQLFNPEQLEGWLPNCIKDNRGFQQKLYRSILDIKKGISNDQTNQIRILDFVEEELFDSKKPRKFLIESVLFSLKSEPTFINKKALQRLEQLIEDYFAYLDTETSSMEA</sequence>
<dbReference type="Pfam" id="PF00440">
    <property type="entry name" value="TetR_N"/>
    <property type="match status" value="1"/>
</dbReference>
<feature type="domain" description="HTH tetR-type" evidence="4">
    <location>
        <begin position="2"/>
        <end position="62"/>
    </location>
</feature>
<proteinExistence type="predicted"/>
<dbReference type="PANTHER" id="PTHR43479:SF22">
    <property type="entry name" value="TRANSCRIPTIONAL REGULATOR, TETR FAMILY"/>
    <property type="match status" value="1"/>
</dbReference>
<dbReference type="Gene3D" id="1.10.357.10">
    <property type="entry name" value="Tetracycline Repressor, domain 2"/>
    <property type="match status" value="1"/>
</dbReference>
<dbReference type="InterPro" id="IPR001647">
    <property type="entry name" value="HTH_TetR"/>
</dbReference>
<dbReference type="Proteomes" id="UP000595691">
    <property type="component" value="Chromosome"/>
</dbReference>
<evidence type="ECO:0000259" key="4">
    <source>
        <dbReference type="PROSITE" id="PS50977"/>
    </source>
</evidence>
<feature type="DNA-binding region" description="H-T-H motif" evidence="3">
    <location>
        <begin position="25"/>
        <end position="44"/>
    </location>
</feature>
<dbReference type="PRINTS" id="PR00455">
    <property type="entry name" value="HTHTETR"/>
</dbReference>
<evidence type="ECO:0000256" key="2">
    <source>
        <dbReference type="ARBA" id="ARBA00023125"/>
    </source>
</evidence>
<dbReference type="PANTHER" id="PTHR43479">
    <property type="entry name" value="ACREF/ENVCD OPERON REPRESSOR-RELATED"/>
    <property type="match status" value="1"/>
</dbReference>
<keyword evidence="2 3" id="KW-0238">DNA-binding</keyword>
<dbReference type="EMBL" id="CP065425">
    <property type="protein sequence ID" value="QQZ08964.1"/>
    <property type="molecule type" value="Genomic_DNA"/>
</dbReference>
<dbReference type="InterPro" id="IPR009057">
    <property type="entry name" value="Homeodomain-like_sf"/>
</dbReference>
<evidence type="ECO:0000313" key="6">
    <source>
        <dbReference type="Proteomes" id="UP000595691"/>
    </source>
</evidence>
<accession>A0ABX7DZQ8</accession>
<dbReference type="InterPro" id="IPR050624">
    <property type="entry name" value="HTH-type_Tx_Regulator"/>
</dbReference>
<keyword evidence="6" id="KW-1185">Reference proteome</keyword>